<keyword evidence="1" id="KW-1133">Transmembrane helix</keyword>
<evidence type="ECO:0000313" key="2">
    <source>
        <dbReference type="EMBL" id="KAJ9564404.1"/>
    </source>
</evidence>
<dbReference type="PANTHER" id="PTHR36617:SF15">
    <property type="entry name" value="REVERSE TRANSCRIPTASE ZINC-BINDING DOMAIN-CONTAINING PROTEIN"/>
    <property type="match status" value="1"/>
</dbReference>
<dbReference type="PANTHER" id="PTHR36617">
    <property type="entry name" value="PROTEIN, PUTATIVE-RELATED"/>
    <property type="match status" value="1"/>
</dbReference>
<comment type="caution">
    <text evidence="2">The sequence shown here is derived from an EMBL/GenBank/DDBJ whole genome shotgun (WGS) entry which is preliminary data.</text>
</comment>
<dbReference type="AlphaFoldDB" id="A0AA38TP40"/>
<evidence type="ECO:0000313" key="3">
    <source>
        <dbReference type="Proteomes" id="UP001172457"/>
    </source>
</evidence>
<proteinExistence type="predicted"/>
<evidence type="ECO:0000256" key="1">
    <source>
        <dbReference type="SAM" id="Phobius"/>
    </source>
</evidence>
<evidence type="ECO:0008006" key="4">
    <source>
        <dbReference type="Google" id="ProtNLM"/>
    </source>
</evidence>
<keyword evidence="1" id="KW-0812">Transmembrane</keyword>
<accession>A0AA38TP40</accession>
<sequence>MGKVLDSVGCNFSGSFEKEVGDGKSTKFWEDKWVGGEALKGKFPRLFNLETCKEVSIKDRGSSIENDWVWEWRWRRDPRGRELSEFSELCRILDNFKPKLVGVDKFVWKLDPVGGFSVKSLRGVLGERRAGLREVGVTVEPTRWDKSIPAKVNVFFWRASLGGLPCREVKALWLLVGKWWNLDVSNTGTLQDLLLTAVRSGSNSKGTAKWEAIIRCANFRVAINSEQRDACRLGVVDFRSLKLVDYRRYKKLPRTVSNFCLSTVVVEYEAVDAPGNCSKHGTDVLPLSVFYSCCNLIRCCTVFLLSMFGVDSRLLSHKLCCLAFGGFIASALYALSFCWSSSSGLVLYAFLFDGFFLIWFEVL</sequence>
<reference evidence="2" key="1">
    <citation type="submission" date="2023-03" db="EMBL/GenBank/DDBJ databases">
        <title>Chromosome-scale reference genome and RAD-based genetic map of yellow starthistle (Centaurea solstitialis) reveal putative structural variation and QTLs associated with invader traits.</title>
        <authorList>
            <person name="Reatini B."/>
            <person name="Cang F.A."/>
            <person name="Jiang Q."/>
            <person name="Mckibben M.T.W."/>
            <person name="Barker M.S."/>
            <person name="Rieseberg L.H."/>
            <person name="Dlugosch K.M."/>
        </authorList>
    </citation>
    <scope>NUCLEOTIDE SEQUENCE</scope>
    <source>
        <strain evidence="2">CAN-66</strain>
        <tissue evidence="2">Leaf</tissue>
    </source>
</reference>
<feature type="transmembrane region" description="Helical" evidence="1">
    <location>
        <begin position="345"/>
        <end position="362"/>
    </location>
</feature>
<gene>
    <name evidence="2" type="ORF">OSB04_000370</name>
</gene>
<keyword evidence="3" id="KW-1185">Reference proteome</keyword>
<dbReference type="EMBL" id="JARYMX010000001">
    <property type="protein sequence ID" value="KAJ9564404.1"/>
    <property type="molecule type" value="Genomic_DNA"/>
</dbReference>
<name>A0AA38TP40_9ASTR</name>
<dbReference type="Proteomes" id="UP001172457">
    <property type="component" value="Chromosome 1"/>
</dbReference>
<organism evidence="2 3">
    <name type="scientific">Centaurea solstitialis</name>
    <name type="common">yellow star-thistle</name>
    <dbReference type="NCBI Taxonomy" id="347529"/>
    <lineage>
        <taxon>Eukaryota</taxon>
        <taxon>Viridiplantae</taxon>
        <taxon>Streptophyta</taxon>
        <taxon>Embryophyta</taxon>
        <taxon>Tracheophyta</taxon>
        <taxon>Spermatophyta</taxon>
        <taxon>Magnoliopsida</taxon>
        <taxon>eudicotyledons</taxon>
        <taxon>Gunneridae</taxon>
        <taxon>Pentapetalae</taxon>
        <taxon>asterids</taxon>
        <taxon>campanulids</taxon>
        <taxon>Asterales</taxon>
        <taxon>Asteraceae</taxon>
        <taxon>Carduoideae</taxon>
        <taxon>Cardueae</taxon>
        <taxon>Centaureinae</taxon>
        <taxon>Centaurea</taxon>
    </lineage>
</organism>
<protein>
    <recommendedName>
        <fullName evidence="4">Reverse transcriptase zinc-binding domain-containing protein</fullName>
    </recommendedName>
</protein>
<feature type="transmembrane region" description="Helical" evidence="1">
    <location>
        <begin position="319"/>
        <end position="339"/>
    </location>
</feature>
<keyword evidence="1" id="KW-0472">Membrane</keyword>